<dbReference type="EC" id="3.5.1.25" evidence="10"/>
<dbReference type="PANTHER" id="PTHR11113">
    <property type="entry name" value="N-ACETYLGLUCOSAMINE-6-PHOSPHATE DEACETYLASE"/>
    <property type="match status" value="1"/>
</dbReference>
<accession>A0A7W8GEQ2</accession>
<keyword evidence="3 5" id="KW-0378">Hydrolase</keyword>
<keyword evidence="4 5" id="KW-0119">Carbohydrate metabolism</keyword>
<gene>
    <name evidence="10" type="ORF">HNQ09_001386</name>
</gene>
<evidence type="ECO:0000256" key="5">
    <source>
        <dbReference type="PIRNR" id="PIRNR038994"/>
    </source>
</evidence>
<dbReference type="PIRSF" id="PIRSF038994">
    <property type="entry name" value="NagA"/>
    <property type="match status" value="1"/>
</dbReference>
<feature type="binding site" evidence="7">
    <location>
        <begin position="303"/>
        <end position="305"/>
    </location>
    <ligand>
        <name>substrate</name>
    </ligand>
</feature>
<evidence type="ECO:0000256" key="6">
    <source>
        <dbReference type="PIRSR" id="PIRSR038994-1"/>
    </source>
</evidence>
<dbReference type="EMBL" id="JACHFN010000004">
    <property type="protein sequence ID" value="MBB5233948.1"/>
    <property type="molecule type" value="Genomic_DNA"/>
</dbReference>
<dbReference type="InterPro" id="IPR032466">
    <property type="entry name" value="Metal_Hydrolase"/>
</dbReference>
<feature type="binding site" evidence="8">
    <location>
        <position position="213"/>
    </location>
    <ligand>
        <name>Zn(2+)</name>
        <dbReference type="ChEBI" id="CHEBI:29105"/>
    </ligand>
</feature>
<feature type="binding site" evidence="7">
    <location>
        <position position="248"/>
    </location>
    <ligand>
        <name>substrate</name>
    </ligand>
</feature>
<protein>
    <submittedName>
        <fullName evidence="10">N-acetylglucosamine-6-phosphate deacetylase</fullName>
        <ecNumber evidence="10">3.5.1.25</ecNumber>
    </submittedName>
</protein>
<proteinExistence type="inferred from homology"/>
<evidence type="ECO:0000256" key="3">
    <source>
        <dbReference type="ARBA" id="ARBA00022801"/>
    </source>
</evidence>
<dbReference type="SUPFAM" id="SSF51338">
    <property type="entry name" value="Composite domain of metallo-dependent hydrolases"/>
    <property type="match status" value="1"/>
</dbReference>
<dbReference type="GO" id="GO:0006046">
    <property type="term" value="P:N-acetylglucosamine catabolic process"/>
    <property type="evidence" value="ECO:0007669"/>
    <property type="project" value="TreeGrafter"/>
</dbReference>
<feature type="binding site" evidence="7">
    <location>
        <position position="135"/>
    </location>
    <ligand>
        <name>substrate</name>
    </ligand>
</feature>
<feature type="binding site" evidence="8">
    <location>
        <position position="187"/>
    </location>
    <ligand>
        <name>Zn(2+)</name>
        <dbReference type="ChEBI" id="CHEBI:29105"/>
    </ligand>
</feature>
<dbReference type="GO" id="GO:0008448">
    <property type="term" value="F:N-acetylglucosamine-6-phosphate deacetylase activity"/>
    <property type="evidence" value="ECO:0007669"/>
    <property type="project" value="UniProtKB-EC"/>
</dbReference>
<evidence type="ECO:0000313" key="10">
    <source>
        <dbReference type="EMBL" id="MBB5233948.1"/>
    </source>
</evidence>
<feature type="active site" description="Proton donor/acceptor" evidence="6">
    <location>
        <position position="270"/>
    </location>
</feature>
<dbReference type="SUPFAM" id="SSF51556">
    <property type="entry name" value="Metallo-dependent hydrolases"/>
    <property type="match status" value="1"/>
</dbReference>
<evidence type="ECO:0000256" key="8">
    <source>
        <dbReference type="PIRSR" id="PIRSR038994-3"/>
    </source>
</evidence>
<keyword evidence="2 8" id="KW-0479">Metal-binding</keyword>
<evidence type="ECO:0000256" key="2">
    <source>
        <dbReference type="ARBA" id="ARBA00022723"/>
    </source>
</evidence>
<evidence type="ECO:0000256" key="1">
    <source>
        <dbReference type="ARBA" id="ARBA00010716"/>
    </source>
</evidence>
<evidence type="ECO:0000313" key="11">
    <source>
        <dbReference type="Proteomes" id="UP000525389"/>
    </source>
</evidence>
<dbReference type="Gene3D" id="2.30.40.10">
    <property type="entry name" value="Urease, subunit C, domain 1"/>
    <property type="match status" value="1"/>
</dbReference>
<dbReference type="PANTHER" id="PTHR11113:SF14">
    <property type="entry name" value="N-ACETYLGLUCOSAMINE-6-PHOSPHATE DEACETYLASE"/>
    <property type="match status" value="1"/>
</dbReference>
<dbReference type="Gene3D" id="3.20.20.140">
    <property type="entry name" value="Metal-dependent hydrolases"/>
    <property type="match status" value="1"/>
</dbReference>
<keyword evidence="11" id="KW-1185">Reference proteome</keyword>
<dbReference type="NCBIfam" id="TIGR00221">
    <property type="entry name" value="nagA"/>
    <property type="match status" value="1"/>
</dbReference>
<organism evidence="10 11">
    <name type="scientific">Deinococcus budaensis</name>
    <dbReference type="NCBI Taxonomy" id="1665626"/>
    <lineage>
        <taxon>Bacteria</taxon>
        <taxon>Thermotogati</taxon>
        <taxon>Deinococcota</taxon>
        <taxon>Deinococci</taxon>
        <taxon>Deinococcales</taxon>
        <taxon>Deinococcaceae</taxon>
        <taxon>Deinococcus</taxon>
    </lineage>
</organism>
<dbReference type="AlphaFoldDB" id="A0A7W8GEQ2"/>
<feature type="binding site" evidence="7">
    <location>
        <position position="224"/>
    </location>
    <ligand>
        <name>substrate</name>
    </ligand>
</feature>
<evidence type="ECO:0000259" key="9">
    <source>
        <dbReference type="Pfam" id="PF01979"/>
    </source>
</evidence>
<name>A0A7W8GEQ2_9DEIO</name>
<dbReference type="InterPro" id="IPR003764">
    <property type="entry name" value="GlcNAc_6-P_deAcase"/>
</dbReference>
<reference evidence="10 11" key="1">
    <citation type="submission" date="2020-08" db="EMBL/GenBank/DDBJ databases">
        <title>Genomic Encyclopedia of Type Strains, Phase IV (KMG-IV): sequencing the most valuable type-strain genomes for metagenomic binning, comparative biology and taxonomic classification.</title>
        <authorList>
            <person name="Goeker M."/>
        </authorList>
    </citation>
    <scope>NUCLEOTIDE SEQUENCE [LARGE SCALE GENOMIC DNA]</scope>
    <source>
        <strain evidence="10 11">DSM 101791</strain>
    </source>
</reference>
<dbReference type="InterPro" id="IPR006680">
    <property type="entry name" value="Amidohydro-rel"/>
</dbReference>
<dbReference type="RefSeq" id="WP_184027169.1">
    <property type="nucleotide sequence ID" value="NZ_JACHFN010000004.1"/>
</dbReference>
<sequence>MSRGPQTVLRGQLVGPGGVVPGELRFGERLEAVTPLEGAPDDLYLLPGFVDTHVHGGGGGDTMDGPGGIRTLARLHARHGTTTLLPTTITAPWEQVLAALRGVREVMNAGGVPGGADVPGAHLEGPFISPGRLGAQPPHTLEPTLGRVAEVLATDTLRAVTLAPEVPGGREAALAFARAGVRVGIGHTRADADPVTALLEALHAAGGRTCATHLFNAMGGIEGRVPGPAGALLADSHACAEVILDGLHVHPTVFRLARAAAQGRVLLVTDAMRAAGLGDGESELGGQPVTVRGGRATLADGTLAGSVLTMDQALRNAVAAGVPLPGASVMASTAPAASVGLKDRGRLEVGLRADVVVLDRALQVRAVYVAGRPVELTARA</sequence>
<comment type="cofactor">
    <cofactor evidence="8">
        <name>a divalent metal cation</name>
        <dbReference type="ChEBI" id="CHEBI:60240"/>
    </cofactor>
    <text evidence="8">Binds 1 divalent metal cation per subunit.</text>
</comment>
<dbReference type="InterPro" id="IPR011059">
    <property type="entry name" value="Metal-dep_hydrolase_composite"/>
</dbReference>
<feature type="binding site" evidence="7">
    <location>
        <begin position="216"/>
        <end position="217"/>
    </location>
    <ligand>
        <name>substrate</name>
    </ligand>
</feature>
<dbReference type="Proteomes" id="UP000525389">
    <property type="component" value="Unassembled WGS sequence"/>
</dbReference>
<feature type="binding site" evidence="8">
    <location>
        <position position="124"/>
    </location>
    <ligand>
        <name>Zn(2+)</name>
        <dbReference type="ChEBI" id="CHEBI:29105"/>
    </ligand>
</feature>
<dbReference type="GO" id="GO:0046872">
    <property type="term" value="F:metal ion binding"/>
    <property type="evidence" value="ECO:0007669"/>
    <property type="project" value="UniProtKB-KW"/>
</dbReference>
<comment type="similarity">
    <text evidence="1 5">Belongs to the metallo-dependent hydrolases superfamily. NagA family.</text>
</comment>
<evidence type="ECO:0000256" key="7">
    <source>
        <dbReference type="PIRSR" id="PIRSR038994-2"/>
    </source>
</evidence>
<comment type="caution">
    <text evidence="10">The sequence shown here is derived from an EMBL/GenBank/DDBJ whole genome shotgun (WGS) entry which is preliminary data.</text>
</comment>
<evidence type="ECO:0000256" key="4">
    <source>
        <dbReference type="ARBA" id="ARBA00023277"/>
    </source>
</evidence>
<feature type="domain" description="Amidohydrolase-related" evidence="9">
    <location>
        <begin position="44"/>
        <end position="374"/>
    </location>
</feature>
<dbReference type="Pfam" id="PF01979">
    <property type="entry name" value="Amidohydro_1"/>
    <property type="match status" value="1"/>
</dbReference>